<evidence type="ECO:0000313" key="1">
    <source>
        <dbReference type="EMBL" id="EDN56052.1"/>
    </source>
</evidence>
<reference evidence="2" key="1">
    <citation type="submission" date="2006-10" db="EMBL/GenBank/DDBJ databases">
        <authorList>
            <person name="Heidelberg J."/>
            <person name="Sebastian Y."/>
        </authorList>
    </citation>
    <scope>NUCLEOTIDE SEQUENCE [LARGE SCALE GENOMIC DNA]</scope>
    <source>
        <strain evidence="2">EX25</strain>
    </source>
</reference>
<dbReference type="EMBL" id="DS267851">
    <property type="protein sequence ID" value="EDN56052.1"/>
    <property type="molecule type" value="Genomic_DNA"/>
</dbReference>
<dbReference type="Proteomes" id="UP000242664">
    <property type="component" value="Unassembled WGS sequence"/>
</dbReference>
<name>A0ABM9WRK8_VIBAE</name>
<accession>A0ABM9WRK8</accession>
<feature type="non-terminal residue" evidence="1">
    <location>
        <position position="1"/>
    </location>
</feature>
<gene>
    <name evidence="1" type="ORF">VEx25_B0318</name>
</gene>
<proteinExistence type="predicted"/>
<organism evidence="1 2">
    <name type="scientific">Vibrio antiquarius (strain Ex25)</name>
    <dbReference type="NCBI Taxonomy" id="150340"/>
    <lineage>
        <taxon>Bacteria</taxon>
        <taxon>Pseudomonadati</taxon>
        <taxon>Pseudomonadota</taxon>
        <taxon>Gammaproteobacteria</taxon>
        <taxon>Vibrionales</taxon>
        <taxon>Vibrionaceae</taxon>
        <taxon>Vibrio</taxon>
        <taxon>Vibrio diabolicus subgroup</taxon>
    </lineage>
</organism>
<evidence type="ECO:0000313" key="2">
    <source>
        <dbReference type="Proteomes" id="UP000242664"/>
    </source>
</evidence>
<protein>
    <submittedName>
        <fullName evidence="1">Uncharacterized protein</fullName>
    </submittedName>
</protein>
<sequence length="28" mass="3085">CSYLGFANGTHQSCCIDQYHDLPDVGIK</sequence>
<keyword evidence="2" id="KW-1185">Reference proteome</keyword>